<dbReference type="PATRIC" id="fig|1527444.3.peg.176"/>
<name>A0A086CIV3_9CHRO</name>
<dbReference type="eggNOG" id="COG0768">
    <property type="taxonomic scope" value="Bacteria"/>
</dbReference>
<comment type="similarity">
    <text evidence="2">Belongs to the transpeptidase family.</text>
</comment>
<proteinExistence type="inferred from homology"/>
<dbReference type="AlphaFoldDB" id="A0A086CIV3"/>
<dbReference type="InterPro" id="IPR001460">
    <property type="entry name" value="PCN-bd_Tpept"/>
</dbReference>
<keyword evidence="7" id="KW-0808">Transferase</keyword>
<dbReference type="Gene3D" id="3.90.1310.10">
    <property type="entry name" value="Penicillin-binding protein 2a (Domain 2)"/>
    <property type="match status" value="1"/>
</dbReference>
<keyword evidence="3 4" id="KW-0472">Membrane</keyword>
<keyword evidence="7" id="KW-0328">Glycosyltransferase</keyword>
<dbReference type="Pfam" id="PF03717">
    <property type="entry name" value="PBP_dimer"/>
    <property type="match status" value="1"/>
</dbReference>
<evidence type="ECO:0000256" key="2">
    <source>
        <dbReference type="ARBA" id="ARBA00007171"/>
    </source>
</evidence>
<sequence length="571" mass="63790">MKKLSLLNFRLLIVWTIIVSAILGLIGKIFLLQFVKVTEFRRKADSQQNEEIRIDNPRRPIIDSEGNILAMDIEKFDLFIYRDRLPKDEDKEKIAKQLSQILNKNYHDLTKLLLDKRNVNRVGLDKITTHEYQRILNKTTKKYRQAFEFIKNFDRSYPQKELMSDVVGFVNDNQQGKAGIEMSQNNLLHRQTKYVTVRKTGSGGIIPTSLPRNFFRSNDWKLQLTVNIRLQRAARFALKEKLNTFQAKRGAIIIMNVIDGSILALVCEPTFDPNVFYNVKGELLKNWTVTDLYEPGSTFKPINIALALEAGVIKLDTVIQDIGFIKVDNWNIYNASLAGNGLINIAEVLQTSSNVAMVQIMQRLKKEDYYNRLLQLDITQKTNIDLPGEVKGRLKSKEVFTTSSIEAAATSFGQGFSLTPIKLAQLHGALANGGKLVTPHLTKGLVNPEGSLAWIPEYKSKQIFSPSVSTKVIELMETVVNKGSGKASKIQGYRIGGKTGTAQKAGKGGYLPNSKITSFVSILPITSPKYLVLVVLDEPKGNNTSGSTVAAPAAKIVTDALIYIEGMPPTN</sequence>
<feature type="domain" description="Penicillin-binding protein transpeptidase" evidence="5">
    <location>
        <begin position="250"/>
        <end position="555"/>
    </location>
</feature>
<dbReference type="InterPro" id="IPR005311">
    <property type="entry name" value="PBP_dimer"/>
</dbReference>
<keyword evidence="7" id="KW-0132">Cell division</keyword>
<dbReference type="SUPFAM" id="SSF56519">
    <property type="entry name" value="Penicillin binding protein dimerisation domain"/>
    <property type="match status" value="1"/>
</dbReference>
<evidence type="ECO:0000256" key="4">
    <source>
        <dbReference type="SAM" id="Phobius"/>
    </source>
</evidence>
<organism evidence="7 8">
    <name type="scientific">Candidatus Atelocyanobacterium thalassa isolate SIO64986</name>
    <dbReference type="NCBI Taxonomy" id="1527444"/>
    <lineage>
        <taxon>Bacteria</taxon>
        <taxon>Bacillati</taxon>
        <taxon>Cyanobacteriota</taxon>
        <taxon>Cyanophyceae</taxon>
        <taxon>Oscillatoriophycideae</taxon>
        <taxon>Chroococcales</taxon>
        <taxon>Aphanothecaceae</taxon>
        <taxon>Candidatus Atelocyanobacterium</taxon>
        <taxon>Candidatus Atelocyanobacterium thalassae</taxon>
    </lineage>
</organism>
<keyword evidence="4" id="KW-0812">Transmembrane</keyword>
<dbReference type="STRING" id="1527444.ucyna2_00181"/>
<comment type="caution">
    <text evidence="7">The sequence shown here is derived from an EMBL/GenBank/DDBJ whole genome shotgun (WGS) entry which is preliminary data.</text>
</comment>
<dbReference type="Pfam" id="PF00905">
    <property type="entry name" value="Transpeptidase"/>
    <property type="match status" value="1"/>
</dbReference>
<dbReference type="InterPro" id="IPR036138">
    <property type="entry name" value="PBP_dimer_sf"/>
</dbReference>
<accession>A0A086CIV3</accession>
<comment type="subcellular location">
    <subcellularLocation>
        <location evidence="1">Membrane</location>
    </subcellularLocation>
</comment>
<dbReference type="Gene3D" id="3.40.710.10">
    <property type="entry name" value="DD-peptidase/beta-lactamase superfamily"/>
    <property type="match status" value="1"/>
</dbReference>
<dbReference type="EMBL" id="JPSP01000001">
    <property type="protein sequence ID" value="KFF42117.1"/>
    <property type="molecule type" value="Genomic_DNA"/>
</dbReference>
<dbReference type="EC" id="2.4.1.129" evidence="7"/>
<reference evidence="7 8" key="1">
    <citation type="submission" date="2014-08" db="EMBL/GenBank/DDBJ databases">
        <title>Comparative genomics reveals surprising divergence of two closely related strains of uncultivated UCYN-A cyanobacteria.</title>
        <authorList>
            <person name="Bombar D."/>
            <person name="Heller P."/>
            <person name="Sanchez-Baracaldo P."/>
            <person name="Carter B.J."/>
            <person name="Zert J.P."/>
        </authorList>
    </citation>
    <scope>NUCLEOTIDE SEQUENCE [LARGE SCALE GENOMIC DNA]</scope>
</reference>
<evidence type="ECO:0000313" key="8">
    <source>
        <dbReference type="Proteomes" id="UP000028922"/>
    </source>
</evidence>
<feature type="transmembrane region" description="Helical" evidence="4">
    <location>
        <begin position="12"/>
        <end position="35"/>
    </location>
</feature>
<keyword evidence="4" id="KW-1133">Transmembrane helix</keyword>
<dbReference type="InterPro" id="IPR012338">
    <property type="entry name" value="Beta-lactam/transpept-like"/>
</dbReference>
<dbReference type="PANTHER" id="PTHR30627">
    <property type="entry name" value="PEPTIDOGLYCAN D,D-TRANSPEPTIDASE"/>
    <property type="match status" value="1"/>
</dbReference>
<dbReference type="Gene3D" id="3.30.450.330">
    <property type="match status" value="1"/>
</dbReference>
<evidence type="ECO:0000313" key="7">
    <source>
        <dbReference type="EMBL" id="KFF42117.1"/>
    </source>
</evidence>
<keyword evidence="7" id="KW-0131">Cell cycle</keyword>
<evidence type="ECO:0000259" key="6">
    <source>
        <dbReference type="Pfam" id="PF03717"/>
    </source>
</evidence>
<dbReference type="GO" id="GO:0008658">
    <property type="term" value="F:penicillin binding"/>
    <property type="evidence" value="ECO:0007669"/>
    <property type="project" value="InterPro"/>
</dbReference>
<dbReference type="InterPro" id="IPR050515">
    <property type="entry name" value="Beta-lactam/transpept"/>
</dbReference>
<feature type="domain" description="Penicillin-binding protein dimerisation" evidence="6">
    <location>
        <begin position="56"/>
        <end position="204"/>
    </location>
</feature>
<protein>
    <submittedName>
        <fullName evidence="7">Cell division protein FtsI/penicillin-binding protein 2</fullName>
        <ecNumber evidence="7">2.4.1.129</ecNumber>
    </submittedName>
</protein>
<dbReference type="GO" id="GO:0071555">
    <property type="term" value="P:cell wall organization"/>
    <property type="evidence" value="ECO:0007669"/>
    <property type="project" value="TreeGrafter"/>
</dbReference>
<evidence type="ECO:0000256" key="1">
    <source>
        <dbReference type="ARBA" id="ARBA00004370"/>
    </source>
</evidence>
<dbReference type="GO" id="GO:0016757">
    <property type="term" value="F:glycosyltransferase activity"/>
    <property type="evidence" value="ECO:0007669"/>
    <property type="project" value="UniProtKB-KW"/>
</dbReference>
<dbReference type="GO" id="GO:0051301">
    <property type="term" value="P:cell division"/>
    <property type="evidence" value="ECO:0007669"/>
    <property type="project" value="UniProtKB-KW"/>
</dbReference>
<dbReference type="PANTHER" id="PTHR30627:SF1">
    <property type="entry name" value="PEPTIDOGLYCAN D,D-TRANSPEPTIDASE FTSI"/>
    <property type="match status" value="1"/>
</dbReference>
<dbReference type="GO" id="GO:0005886">
    <property type="term" value="C:plasma membrane"/>
    <property type="evidence" value="ECO:0007669"/>
    <property type="project" value="TreeGrafter"/>
</dbReference>
<gene>
    <name evidence="7" type="ORF">ucyna2_00181</name>
</gene>
<dbReference type="Proteomes" id="UP000028922">
    <property type="component" value="Unassembled WGS sequence"/>
</dbReference>
<evidence type="ECO:0000259" key="5">
    <source>
        <dbReference type="Pfam" id="PF00905"/>
    </source>
</evidence>
<dbReference type="SUPFAM" id="SSF56601">
    <property type="entry name" value="beta-lactamase/transpeptidase-like"/>
    <property type="match status" value="1"/>
</dbReference>
<evidence type="ECO:0000256" key="3">
    <source>
        <dbReference type="ARBA" id="ARBA00023136"/>
    </source>
</evidence>